<dbReference type="Proteomes" id="UP000774326">
    <property type="component" value="Unassembled WGS sequence"/>
</dbReference>
<sequence length="76" mass="8227">MAKFNSVPAMNDFMKIGSLSNTVLNPPVPDLNWIFKFGVSDTSNICLNATSIRKLDFPNPAISVSGIWAMSHRSGG</sequence>
<reference evidence="1" key="2">
    <citation type="submission" date="2021-01" db="EMBL/GenBank/DDBJ databases">
        <authorList>
            <person name="Schikora-Tamarit M.A."/>
        </authorList>
    </citation>
    <scope>NUCLEOTIDE SEQUENCE</scope>
    <source>
        <strain evidence="1">CBS2887</strain>
    </source>
</reference>
<organism evidence="1 2">
    <name type="scientific">Wickerhamomyces pijperi</name>
    <name type="common">Yeast</name>
    <name type="synonym">Pichia pijperi</name>
    <dbReference type="NCBI Taxonomy" id="599730"/>
    <lineage>
        <taxon>Eukaryota</taxon>
        <taxon>Fungi</taxon>
        <taxon>Dikarya</taxon>
        <taxon>Ascomycota</taxon>
        <taxon>Saccharomycotina</taxon>
        <taxon>Saccharomycetes</taxon>
        <taxon>Phaffomycetales</taxon>
        <taxon>Wickerhamomycetaceae</taxon>
        <taxon>Wickerhamomyces</taxon>
    </lineage>
</organism>
<keyword evidence="2" id="KW-1185">Reference proteome</keyword>
<protein>
    <submittedName>
        <fullName evidence="1">Uncharacterized protein</fullName>
    </submittedName>
</protein>
<evidence type="ECO:0000313" key="2">
    <source>
        <dbReference type="Proteomes" id="UP000774326"/>
    </source>
</evidence>
<evidence type="ECO:0000313" key="1">
    <source>
        <dbReference type="EMBL" id="KAH3683913.1"/>
    </source>
</evidence>
<proteinExistence type="predicted"/>
<reference evidence="1" key="1">
    <citation type="journal article" date="2021" name="Open Biol.">
        <title>Shared evolutionary footprints suggest mitochondrial oxidative damage underlies multiple complex I losses in fungi.</title>
        <authorList>
            <person name="Schikora-Tamarit M.A."/>
            <person name="Marcet-Houben M."/>
            <person name="Nosek J."/>
            <person name="Gabaldon T."/>
        </authorList>
    </citation>
    <scope>NUCLEOTIDE SEQUENCE</scope>
    <source>
        <strain evidence="1">CBS2887</strain>
    </source>
</reference>
<name>A0A9P8TLF2_WICPI</name>
<gene>
    <name evidence="1" type="ORF">WICPIJ_005113</name>
</gene>
<comment type="caution">
    <text evidence="1">The sequence shown here is derived from an EMBL/GenBank/DDBJ whole genome shotgun (WGS) entry which is preliminary data.</text>
</comment>
<dbReference type="AlphaFoldDB" id="A0A9P8TLF2"/>
<accession>A0A9P8TLF2</accession>
<dbReference type="EMBL" id="JAEUBG010002873">
    <property type="protein sequence ID" value="KAH3683913.1"/>
    <property type="molecule type" value="Genomic_DNA"/>
</dbReference>